<accession>Q7RMJ2</accession>
<gene>
    <name evidence="1" type="ORF">PY02188</name>
</gene>
<organism evidence="1 2">
    <name type="scientific">Plasmodium yoelii yoelii</name>
    <dbReference type="NCBI Taxonomy" id="73239"/>
    <lineage>
        <taxon>Eukaryota</taxon>
        <taxon>Sar</taxon>
        <taxon>Alveolata</taxon>
        <taxon>Apicomplexa</taxon>
        <taxon>Aconoidasida</taxon>
        <taxon>Haemosporida</taxon>
        <taxon>Plasmodiidae</taxon>
        <taxon>Plasmodium</taxon>
        <taxon>Plasmodium (Vinckeia)</taxon>
    </lineage>
</organism>
<reference evidence="1 2" key="1">
    <citation type="journal article" date="2002" name="Nature">
        <title>Genome sequence and comparative analysis of the model rodent malaria parasite Plasmodium yoelii yoelii.</title>
        <authorList>
            <person name="Carlton J.M."/>
            <person name="Angiuoli S.V."/>
            <person name="Suh B.B."/>
            <person name="Kooij T.W."/>
            <person name="Pertea M."/>
            <person name="Silva J.C."/>
            <person name="Ermolaeva M.D."/>
            <person name="Allen J.E."/>
            <person name="Selengut J.D."/>
            <person name="Koo H.L."/>
            <person name="Peterson J.D."/>
            <person name="Pop M."/>
            <person name="Kosack D.S."/>
            <person name="Shumway M.F."/>
            <person name="Bidwell S.L."/>
            <person name="Shallom S.J."/>
            <person name="van Aken S.E."/>
            <person name="Riedmuller S.B."/>
            <person name="Feldblyum T.V."/>
            <person name="Cho J.K."/>
            <person name="Quackenbush J."/>
            <person name="Sedegah M."/>
            <person name="Shoaibi A."/>
            <person name="Cummings L.M."/>
            <person name="Florens L."/>
            <person name="Yates J.R."/>
            <person name="Raine J.D."/>
            <person name="Sinden R.E."/>
            <person name="Harris M.A."/>
            <person name="Cunningham D.A."/>
            <person name="Preiser P.R."/>
            <person name="Bergman L.W."/>
            <person name="Vaidya A.B."/>
            <person name="van Lin L.H."/>
            <person name="Janse C.J."/>
            <person name="Waters A.P."/>
            <person name="Smith H.O."/>
            <person name="White O.R."/>
            <person name="Salzberg S.L."/>
            <person name="Venter J.C."/>
            <person name="Fraser C.M."/>
            <person name="Hoffman S.L."/>
            <person name="Gardner M.J."/>
            <person name="Carucci D.J."/>
        </authorList>
    </citation>
    <scope>NUCLEOTIDE SEQUENCE [LARGE SCALE GENOMIC DNA]</scope>
    <source>
        <strain evidence="1 2">17XNL</strain>
    </source>
</reference>
<dbReference type="PaxDb" id="73239-Q7RMJ2"/>
<dbReference type="FunCoup" id="Q7RMJ2">
    <property type="interactions" value="30"/>
</dbReference>
<protein>
    <recommendedName>
        <fullName evidence="3">AP2/ERF domain-containing protein</fullName>
    </recommendedName>
</protein>
<keyword evidence="2" id="KW-1185">Reference proteome</keyword>
<comment type="caution">
    <text evidence="1">The sequence shown here is derived from an EMBL/GenBank/DDBJ whole genome shotgun (WGS) entry which is preliminary data.</text>
</comment>
<dbReference type="Proteomes" id="UP000008553">
    <property type="component" value="Unassembled WGS sequence"/>
</dbReference>
<evidence type="ECO:0000313" key="2">
    <source>
        <dbReference type="Proteomes" id="UP000008553"/>
    </source>
</evidence>
<evidence type="ECO:0000313" key="1">
    <source>
        <dbReference type="EMBL" id="EAA21621.1"/>
    </source>
</evidence>
<dbReference type="EMBL" id="AABL01000600">
    <property type="protein sequence ID" value="EAA21621.1"/>
    <property type="molecule type" value="Genomic_DNA"/>
</dbReference>
<proteinExistence type="predicted"/>
<evidence type="ECO:0008006" key="3">
    <source>
        <dbReference type="Google" id="ProtNLM"/>
    </source>
</evidence>
<sequence length="262" mass="31350">MVNTHNFQGNKILSKQFLQNDLNRYKKNIVLTKVSNYMIKEGNIKQREQINNDQFKHKGCYKYTLSNNYFIYPKYNSLFVSGVFNNINNNVGSYYGNIFYKDKMFFSGRSGGLKRKKKRKDERVINTCSAKRLEFFYPKKKRRQRVGLIQNSRKNIVYDNVLKRFLVYYYKQGIQVFRSFSCKKKKNFESARNKAIILSKQYNKKYTRQKNPEKDNSKDHLIINNSTNLVVKHDYDIRKKSTRLLYFLSSSFSFKIVILASY</sequence>
<dbReference type="KEGG" id="pyo:PY17X_1405400"/>
<dbReference type="AlphaFoldDB" id="Q7RMJ2"/>
<name>Q7RMJ2_PLAYO</name>
<dbReference type="InParanoid" id="Q7RMJ2"/>